<sequence>MKAHDPRVLDHAALERLQLLQWAALDASAKIDFFEEMVELAYLGGALAPERLAMRDGPPSRPAHQGRGATPPT</sequence>
<dbReference type="Proteomes" id="UP000298681">
    <property type="component" value="Unassembled WGS sequence"/>
</dbReference>
<dbReference type="AlphaFoldDB" id="A0A4Z1RA50"/>
<proteinExistence type="predicted"/>
<protein>
    <submittedName>
        <fullName evidence="2">Uncharacterized protein</fullName>
    </submittedName>
</protein>
<evidence type="ECO:0000313" key="2">
    <source>
        <dbReference type="EMBL" id="TKS53033.1"/>
    </source>
</evidence>
<dbReference type="EMBL" id="SPUH01000002">
    <property type="protein sequence ID" value="TKS53033.1"/>
    <property type="molecule type" value="Genomic_DNA"/>
</dbReference>
<feature type="region of interest" description="Disordered" evidence="1">
    <location>
        <begin position="52"/>
        <end position="73"/>
    </location>
</feature>
<name>A0A4Z1RA50_9GAMM</name>
<dbReference type="RefSeq" id="WP_134675153.1">
    <property type="nucleotide sequence ID" value="NZ_SPUH01000002.1"/>
</dbReference>
<gene>
    <name evidence="2" type="ORF">E4582_12585</name>
</gene>
<keyword evidence="3" id="KW-1185">Reference proteome</keyword>
<evidence type="ECO:0000256" key="1">
    <source>
        <dbReference type="SAM" id="MobiDB-lite"/>
    </source>
</evidence>
<comment type="caution">
    <text evidence="2">The sequence shown here is derived from an EMBL/GenBank/DDBJ whole genome shotgun (WGS) entry which is preliminary data.</text>
</comment>
<evidence type="ECO:0000313" key="3">
    <source>
        <dbReference type="Proteomes" id="UP000298681"/>
    </source>
</evidence>
<organism evidence="2 3">
    <name type="scientific">Luteimonas yindakuii</name>
    <dbReference type="NCBI Taxonomy" id="2565782"/>
    <lineage>
        <taxon>Bacteria</taxon>
        <taxon>Pseudomonadati</taxon>
        <taxon>Pseudomonadota</taxon>
        <taxon>Gammaproteobacteria</taxon>
        <taxon>Lysobacterales</taxon>
        <taxon>Lysobacteraceae</taxon>
        <taxon>Luteimonas</taxon>
    </lineage>
</organism>
<reference evidence="2 3" key="1">
    <citation type="submission" date="2019-01" db="EMBL/GenBank/DDBJ databases">
        <authorList>
            <person name="Zhang S."/>
        </authorList>
    </citation>
    <scope>NUCLEOTIDE SEQUENCE [LARGE SCALE GENOMIC DNA]</scope>
    <source>
        <strain evidence="2 3">1626</strain>
    </source>
</reference>
<accession>A0A4Z1RA50</accession>